<name>I4EKQ0_9BACT</name>
<keyword evidence="1 7" id="KW-1003">Cell membrane</keyword>
<dbReference type="GO" id="GO:0008932">
    <property type="term" value="F:lytic endotransglycosylase activity"/>
    <property type="evidence" value="ECO:0007669"/>
    <property type="project" value="UniProtKB-UniRule"/>
</dbReference>
<dbReference type="RefSeq" id="WP_008480041.1">
    <property type="nucleotide sequence ID" value="NZ_CAGS01000415.1"/>
</dbReference>
<keyword evidence="6 7" id="KW-0961">Cell wall biogenesis/degradation</keyword>
<evidence type="ECO:0000256" key="3">
    <source>
        <dbReference type="ARBA" id="ARBA00022989"/>
    </source>
</evidence>
<protein>
    <recommendedName>
        <fullName evidence="7">Endolytic murein transglycosylase</fullName>
        <ecNumber evidence="7">4.2.2.29</ecNumber>
    </recommendedName>
    <alternativeName>
        <fullName evidence="7">Peptidoglycan lytic transglycosylase</fullName>
    </alternativeName>
    <alternativeName>
        <fullName evidence="7">Peptidoglycan polymerization terminase</fullName>
    </alternativeName>
</protein>
<comment type="subcellular location">
    <subcellularLocation>
        <location evidence="7">Cell membrane</location>
        <topology evidence="7">Single-pass membrane protein</topology>
    </subcellularLocation>
</comment>
<sequence length="344" mass="38256">MFLGKLSGQLLKILVIVGLALFIIFITQRTVSQFLDGGSSGNKIIVFTVNHNETVDEVAKNLEDQGLIQSATYFKLRIRLSNADANLKAGRFTLHQGMSVDQIIRALTTSENVEVVQVRFQEGWRTEQFADRLVQVGLISNADEFMNATKNGQWNYKFLSSRPSGATLEGFLFPDTYEFRAGGSTEDIINTLLQTFDQKVPASLRAKADALGYNFYQVMTIASIVEREAAVPEERPIIASVYYNRLREGMPLQADPTVQYAVGHPDDWWPDITQADIDKDDPYNTYLRPGLPGPICNPSLASIEAALNPAQTDYLYFVAKGDGSGAHAFSKTYAEHQQNINAQQ</sequence>
<keyword evidence="4 7" id="KW-0472">Membrane</keyword>
<dbReference type="PANTHER" id="PTHR30518:SF2">
    <property type="entry name" value="ENDOLYTIC MUREIN TRANSGLYCOSYLASE"/>
    <property type="match status" value="1"/>
</dbReference>
<evidence type="ECO:0000256" key="5">
    <source>
        <dbReference type="ARBA" id="ARBA00023239"/>
    </source>
</evidence>
<dbReference type="HAMAP" id="MF_02065">
    <property type="entry name" value="MltG"/>
    <property type="match status" value="1"/>
</dbReference>
<reference evidence="8 9" key="1">
    <citation type="journal article" date="2012" name="ISME J.">
        <title>Nitrification expanded: discovery, physiology and genomics of a nitrite-oxidizing bacterium from the phylum Chloroflexi.</title>
        <authorList>
            <person name="Sorokin D.Y."/>
            <person name="Lucker S."/>
            <person name="Vejmelkova D."/>
            <person name="Kostrikina N.A."/>
            <person name="Kleerebezem R."/>
            <person name="Rijpstra W.I."/>
            <person name="Damste J.S."/>
            <person name="Le Paslier D."/>
            <person name="Muyzer G."/>
            <person name="Wagner M."/>
            <person name="van Loosdrecht M.C."/>
            <person name="Daims H."/>
        </authorList>
    </citation>
    <scope>NUCLEOTIDE SEQUENCE [LARGE SCALE GENOMIC DNA]</scope>
    <source>
        <strain evidence="9">none</strain>
    </source>
</reference>
<dbReference type="CDD" id="cd08010">
    <property type="entry name" value="MltG_like"/>
    <property type="match status" value="1"/>
</dbReference>
<dbReference type="GO" id="GO:0005886">
    <property type="term" value="C:plasma membrane"/>
    <property type="evidence" value="ECO:0007669"/>
    <property type="project" value="UniProtKB-SubCell"/>
</dbReference>
<comment type="catalytic activity">
    <reaction evidence="7">
        <text>a peptidoglycan chain = a peptidoglycan chain with N-acetyl-1,6-anhydromuramyl-[peptide] at the reducing end + a peptidoglycan chain with N-acetylglucosamine at the non-reducing end.</text>
        <dbReference type="EC" id="4.2.2.29"/>
    </reaction>
</comment>
<feature type="transmembrane region" description="Helical" evidence="7">
    <location>
        <begin position="6"/>
        <end position="26"/>
    </location>
</feature>
<dbReference type="Gene3D" id="3.30.160.60">
    <property type="entry name" value="Classic Zinc Finger"/>
    <property type="match status" value="1"/>
</dbReference>
<keyword evidence="9" id="KW-1185">Reference proteome</keyword>
<dbReference type="PANTHER" id="PTHR30518">
    <property type="entry name" value="ENDOLYTIC MUREIN TRANSGLYCOSYLASE"/>
    <property type="match status" value="1"/>
</dbReference>
<comment type="caution">
    <text evidence="8">The sequence shown here is derived from an EMBL/GenBank/DDBJ whole genome shotgun (WGS) entry which is preliminary data.</text>
</comment>
<evidence type="ECO:0000256" key="2">
    <source>
        <dbReference type="ARBA" id="ARBA00022692"/>
    </source>
</evidence>
<comment type="function">
    <text evidence="7">Functions as a peptidoglycan terminase that cleaves nascent peptidoglycan strands endolytically to terminate their elongation.</text>
</comment>
<feature type="site" description="Important for catalytic activity" evidence="7">
    <location>
        <position position="228"/>
    </location>
</feature>
<dbReference type="AlphaFoldDB" id="I4EKQ0"/>
<proteinExistence type="inferred from homology"/>
<keyword evidence="2 7" id="KW-0812">Transmembrane</keyword>
<evidence type="ECO:0000313" key="9">
    <source>
        <dbReference type="Proteomes" id="UP000004221"/>
    </source>
</evidence>
<accession>I4EKQ0</accession>
<dbReference type="Proteomes" id="UP000004221">
    <property type="component" value="Unassembled WGS sequence"/>
</dbReference>
<keyword evidence="5 7" id="KW-0456">Lyase</keyword>
<evidence type="ECO:0000256" key="4">
    <source>
        <dbReference type="ARBA" id="ARBA00023136"/>
    </source>
</evidence>
<dbReference type="InterPro" id="IPR003770">
    <property type="entry name" value="MLTG-like"/>
</dbReference>
<dbReference type="GO" id="GO:0071555">
    <property type="term" value="P:cell wall organization"/>
    <property type="evidence" value="ECO:0007669"/>
    <property type="project" value="UniProtKB-KW"/>
</dbReference>
<gene>
    <name evidence="7" type="primary">mltG</name>
    <name evidence="8" type="ORF">NITHO_4720003</name>
</gene>
<evidence type="ECO:0000313" key="8">
    <source>
        <dbReference type="EMBL" id="CCF85262.1"/>
    </source>
</evidence>
<keyword evidence="3 7" id="KW-1133">Transmembrane helix</keyword>
<dbReference type="Pfam" id="PF02618">
    <property type="entry name" value="YceG"/>
    <property type="match status" value="1"/>
</dbReference>
<dbReference type="GO" id="GO:0009252">
    <property type="term" value="P:peptidoglycan biosynthetic process"/>
    <property type="evidence" value="ECO:0007669"/>
    <property type="project" value="UniProtKB-UniRule"/>
</dbReference>
<dbReference type="EC" id="4.2.2.29" evidence="7"/>
<comment type="similarity">
    <text evidence="7">Belongs to the transglycosylase MltG family.</text>
</comment>
<dbReference type="EMBL" id="CAGS01000415">
    <property type="protein sequence ID" value="CCF85262.1"/>
    <property type="molecule type" value="Genomic_DNA"/>
</dbReference>
<dbReference type="Gene3D" id="3.30.1490.480">
    <property type="entry name" value="Endolytic murein transglycosylase"/>
    <property type="match status" value="2"/>
</dbReference>
<dbReference type="NCBIfam" id="TIGR00247">
    <property type="entry name" value="endolytic transglycosylase MltG"/>
    <property type="match status" value="1"/>
</dbReference>
<evidence type="ECO:0000256" key="7">
    <source>
        <dbReference type="HAMAP-Rule" id="MF_02065"/>
    </source>
</evidence>
<organism evidence="8 9">
    <name type="scientific">Nitrolancea hollandica Lb</name>
    <dbReference type="NCBI Taxonomy" id="1129897"/>
    <lineage>
        <taxon>Bacteria</taxon>
        <taxon>Pseudomonadati</taxon>
        <taxon>Thermomicrobiota</taxon>
        <taxon>Thermomicrobia</taxon>
        <taxon>Sphaerobacterales</taxon>
        <taxon>Sphaerobacterineae</taxon>
        <taxon>Sphaerobacteraceae</taxon>
        <taxon>Nitrolancea</taxon>
    </lineage>
</organism>
<evidence type="ECO:0000256" key="1">
    <source>
        <dbReference type="ARBA" id="ARBA00022475"/>
    </source>
</evidence>
<evidence type="ECO:0000256" key="6">
    <source>
        <dbReference type="ARBA" id="ARBA00023316"/>
    </source>
</evidence>